<dbReference type="GO" id="GO:0006308">
    <property type="term" value="P:DNA catabolic process"/>
    <property type="evidence" value="ECO:0007669"/>
    <property type="project" value="InterPro"/>
</dbReference>
<evidence type="ECO:0000313" key="4">
    <source>
        <dbReference type="EMBL" id="SVE15618.1"/>
    </source>
</evidence>
<dbReference type="InterPro" id="IPR003761">
    <property type="entry name" value="Exonuc_VII_S"/>
</dbReference>
<keyword evidence="3" id="KW-0378">Hydrolase</keyword>
<reference evidence="4" key="1">
    <citation type="submission" date="2018-05" db="EMBL/GenBank/DDBJ databases">
        <authorList>
            <person name="Lanie J.A."/>
            <person name="Ng W.-L."/>
            <person name="Kazmierczak K.M."/>
            <person name="Andrzejewski T.M."/>
            <person name="Davidsen T.M."/>
            <person name="Wayne K.J."/>
            <person name="Tettelin H."/>
            <person name="Glass J.I."/>
            <person name="Rusch D."/>
            <person name="Podicherti R."/>
            <person name="Tsui H.-C.T."/>
            <person name="Winkler M.E."/>
        </authorList>
    </citation>
    <scope>NUCLEOTIDE SEQUENCE</scope>
</reference>
<gene>
    <name evidence="4" type="ORF">METZ01_LOCUS468472</name>
</gene>
<dbReference type="Gene3D" id="1.10.287.1040">
    <property type="entry name" value="Exonuclease VII, small subunit"/>
    <property type="match status" value="1"/>
</dbReference>
<proteinExistence type="inferred from homology"/>
<keyword evidence="1" id="KW-0963">Cytoplasm</keyword>
<dbReference type="GO" id="GO:0009318">
    <property type="term" value="C:exodeoxyribonuclease VII complex"/>
    <property type="evidence" value="ECO:0007669"/>
    <property type="project" value="InterPro"/>
</dbReference>
<dbReference type="PIRSF" id="PIRSF006488">
    <property type="entry name" value="Exonuc_VII_S"/>
    <property type="match status" value="1"/>
</dbReference>
<dbReference type="GO" id="GO:0005829">
    <property type="term" value="C:cytosol"/>
    <property type="evidence" value="ECO:0007669"/>
    <property type="project" value="TreeGrafter"/>
</dbReference>
<dbReference type="EMBL" id="UINC01197900">
    <property type="protein sequence ID" value="SVE15618.1"/>
    <property type="molecule type" value="Genomic_DNA"/>
</dbReference>
<evidence type="ECO:0000256" key="2">
    <source>
        <dbReference type="ARBA" id="ARBA00022722"/>
    </source>
</evidence>
<dbReference type="SUPFAM" id="SSF116842">
    <property type="entry name" value="XseB-like"/>
    <property type="match status" value="1"/>
</dbReference>
<organism evidence="4">
    <name type="scientific">marine metagenome</name>
    <dbReference type="NCBI Taxonomy" id="408172"/>
    <lineage>
        <taxon>unclassified sequences</taxon>
        <taxon>metagenomes</taxon>
        <taxon>ecological metagenomes</taxon>
    </lineage>
</organism>
<dbReference type="AlphaFoldDB" id="A0A383B874"/>
<protein>
    <submittedName>
        <fullName evidence="4">Uncharacterized protein</fullName>
    </submittedName>
</protein>
<evidence type="ECO:0000256" key="1">
    <source>
        <dbReference type="ARBA" id="ARBA00022490"/>
    </source>
</evidence>
<dbReference type="NCBIfam" id="TIGR01280">
    <property type="entry name" value="xseB"/>
    <property type="match status" value="1"/>
</dbReference>
<dbReference type="NCBIfam" id="NF002140">
    <property type="entry name" value="PRK00977.1-4"/>
    <property type="match status" value="1"/>
</dbReference>
<keyword evidence="2" id="KW-0540">Nuclease</keyword>
<name>A0A383B874_9ZZZZ</name>
<sequence>MAAKKSYPFEASMDKLEKLVEKMEDGDLTLEESLKIFEEGVKLTRECQQALADAEQKVKLLIEENGEITSTDFEAYDE</sequence>
<evidence type="ECO:0000256" key="3">
    <source>
        <dbReference type="ARBA" id="ARBA00022801"/>
    </source>
</evidence>
<accession>A0A383B874</accession>
<dbReference type="InterPro" id="IPR037004">
    <property type="entry name" value="Exonuc_VII_ssu_sf"/>
</dbReference>
<dbReference type="GO" id="GO:0008855">
    <property type="term" value="F:exodeoxyribonuclease VII activity"/>
    <property type="evidence" value="ECO:0007669"/>
    <property type="project" value="InterPro"/>
</dbReference>
<dbReference type="HAMAP" id="MF_00337">
    <property type="entry name" value="Exonuc_7_S"/>
    <property type="match status" value="1"/>
</dbReference>
<dbReference type="PANTHER" id="PTHR34137">
    <property type="entry name" value="EXODEOXYRIBONUCLEASE 7 SMALL SUBUNIT"/>
    <property type="match status" value="1"/>
</dbReference>
<dbReference type="PANTHER" id="PTHR34137:SF1">
    <property type="entry name" value="EXODEOXYRIBONUCLEASE 7 SMALL SUBUNIT"/>
    <property type="match status" value="1"/>
</dbReference>
<dbReference type="Pfam" id="PF02609">
    <property type="entry name" value="Exonuc_VII_S"/>
    <property type="match status" value="1"/>
</dbReference>